<evidence type="ECO:0000256" key="4">
    <source>
        <dbReference type="ARBA" id="ARBA00023288"/>
    </source>
</evidence>
<name>A0A6B2LIY3_9EUKA</name>
<dbReference type="SMART" id="SM00174">
    <property type="entry name" value="RHO"/>
    <property type="match status" value="1"/>
</dbReference>
<proteinExistence type="inferred from homology"/>
<dbReference type="FunFam" id="3.40.50.300:FF:001447">
    <property type="entry name" value="Ras-related protein Rab-1B"/>
    <property type="match status" value="1"/>
</dbReference>
<dbReference type="InterPro" id="IPR005225">
    <property type="entry name" value="Small_GTP-bd"/>
</dbReference>
<dbReference type="PANTHER" id="PTHR47980">
    <property type="entry name" value="LD44762P"/>
    <property type="match status" value="1"/>
</dbReference>
<dbReference type="AlphaFoldDB" id="A0A6B2LIY3"/>
<dbReference type="SUPFAM" id="SSF52540">
    <property type="entry name" value="P-loop containing nucleoside triphosphate hydrolases"/>
    <property type="match status" value="1"/>
</dbReference>
<evidence type="ECO:0000256" key="3">
    <source>
        <dbReference type="ARBA" id="ARBA00023134"/>
    </source>
</evidence>
<dbReference type="PROSITE" id="PS51421">
    <property type="entry name" value="RAS"/>
    <property type="match status" value="1"/>
</dbReference>
<keyword evidence="3" id="KW-0342">GTP-binding</keyword>
<dbReference type="NCBIfam" id="TIGR00231">
    <property type="entry name" value="small_GTP"/>
    <property type="match status" value="1"/>
</dbReference>
<evidence type="ECO:0000256" key="2">
    <source>
        <dbReference type="ARBA" id="ARBA00022741"/>
    </source>
</evidence>
<dbReference type="SMART" id="SM00173">
    <property type="entry name" value="RAS"/>
    <property type="match status" value="1"/>
</dbReference>
<accession>A0A6B2LIY3</accession>
<dbReference type="SMART" id="SM00175">
    <property type="entry name" value="RAB"/>
    <property type="match status" value="1"/>
</dbReference>
<dbReference type="GO" id="GO:0003924">
    <property type="term" value="F:GTPase activity"/>
    <property type="evidence" value="ECO:0007669"/>
    <property type="project" value="InterPro"/>
</dbReference>
<dbReference type="InterPro" id="IPR050305">
    <property type="entry name" value="Small_GTPase_Rab"/>
</dbReference>
<dbReference type="PROSITE" id="PS51419">
    <property type="entry name" value="RAB"/>
    <property type="match status" value="1"/>
</dbReference>
<organism evidence="5">
    <name type="scientific">Arcella intermedia</name>
    <dbReference type="NCBI Taxonomy" id="1963864"/>
    <lineage>
        <taxon>Eukaryota</taxon>
        <taxon>Amoebozoa</taxon>
        <taxon>Tubulinea</taxon>
        <taxon>Elardia</taxon>
        <taxon>Arcellinida</taxon>
        <taxon>Sphaerothecina</taxon>
        <taxon>Arcellidae</taxon>
        <taxon>Arcella</taxon>
    </lineage>
</organism>
<evidence type="ECO:0000256" key="1">
    <source>
        <dbReference type="ARBA" id="ARBA00006270"/>
    </source>
</evidence>
<dbReference type="InterPro" id="IPR001806">
    <property type="entry name" value="Small_GTPase"/>
</dbReference>
<dbReference type="Pfam" id="PF00071">
    <property type="entry name" value="Ras"/>
    <property type="match status" value="1"/>
</dbReference>
<keyword evidence="4" id="KW-0449">Lipoprotein</keyword>
<evidence type="ECO:0000313" key="5">
    <source>
        <dbReference type="EMBL" id="NDV36797.1"/>
    </source>
</evidence>
<keyword evidence="2" id="KW-0547">Nucleotide-binding</keyword>
<dbReference type="PRINTS" id="PR00449">
    <property type="entry name" value="RASTRNSFRMNG"/>
</dbReference>
<reference evidence="5" key="1">
    <citation type="journal article" date="2020" name="J. Eukaryot. Microbiol.">
        <title>De novo Sequencing, Assembly and Annotation of the Transcriptome for the Free-Living Testate Amoeba Arcella intermedia.</title>
        <authorList>
            <person name="Ribeiro G.M."/>
            <person name="Porfirio-Sousa A.L."/>
            <person name="Maurer-Alcala X.X."/>
            <person name="Katz L.A."/>
            <person name="Lahr D.J.G."/>
        </authorList>
    </citation>
    <scope>NUCLEOTIDE SEQUENCE</scope>
</reference>
<dbReference type="EMBL" id="GIBP01007828">
    <property type="protein sequence ID" value="NDV36797.1"/>
    <property type="molecule type" value="Transcribed_RNA"/>
</dbReference>
<comment type="similarity">
    <text evidence="1">Belongs to the small GTPase superfamily. Rab family.</text>
</comment>
<dbReference type="GO" id="GO:0005525">
    <property type="term" value="F:GTP binding"/>
    <property type="evidence" value="ECO:0007669"/>
    <property type="project" value="UniProtKB-KW"/>
</dbReference>
<dbReference type="Gene3D" id="3.40.50.300">
    <property type="entry name" value="P-loop containing nucleotide triphosphate hydrolases"/>
    <property type="match status" value="1"/>
</dbReference>
<dbReference type="InterPro" id="IPR027417">
    <property type="entry name" value="P-loop_NTPase"/>
</dbReference>
<sequence>MRFTDDTYTEPFMCTIGIDFKIRTVDLGGSTVKLQVWDSYTHPKFHPIPSSYYRGTHGVMVVYDITNQESFGNVRHWLQEIDRCACKNVCKVLMGNKSDREEERKVTTQEAQELAEEFNMNFFETSAKNATNVEEAFFKAAYCICRIAKIWIKEDIDNWPKSHDKLGLQKKVVEEVCLIIGICVSRDVTIYCVRIILGVIEFKKKL</sequence>
<protein>
    <submittedName>
        <fullName evidence="5">Uncharacterized protein</fullName>
    </submittedName>
</protein>